<dbReference type="OrthoDB" id="203288at2759"/>
<accession>A0A9W7E6U4</accession>
<comment type="caution">
    <text evidence="1">The sequence shown here is derived from an EMBL/GenBank/DDBJ whole genome shotgun (WGS) entry which is preliminary data.</text>
</comment>
<feature type="non-terminal residue" evidence="1">
    <location>
        <position position="1"/>
    </location>
</feature>
<proteinExistence type="predicted"/>
<protein>
    <submittedName>
        <fullName evidence="1">Uncharacterized protein</fullName>
    </submittedName>
</protein>
<keyword evidence="2" id="KW-1185">Reference proteome</keyword>
<evidence type="ECO:0000313" key="1">
    <source>
        <dbReference type="EMBL" id="GMH67698.1"/>
    </source>
</evidence>
<dbReference type="Proteomes" id="UP001165082">
    <property type="component" value="Unassembled WGS sequence"/>
</dbReference>
<dbReference type="AlphaFoldDB" id="A0A9W7E6U4"/>
<organism evidence="1 2">
    <name type="scientific">Triparma retinervis</name>
    <dbReference type="NCBI Taxonomy" id="2557542"/>
    <lineage>
        <taxon>Eukaryota</taxon>
        <taxon>Sar</taxon>
        <taxon>Stramenopiles</taxon>
        <taxon>Ochrophyta</taxon>
        <taxon>Bolidophyceae</taxon>
        <taxon>Parmales</taxon>
        <taxon>Triparmaceae</taxon>
        <taxon>Triparma</taxon>
    </lineage>
</organism>
<sequence length="173" mass="19143">GGEDVVKSVNDLLAVMEGGKDDMKSTDITGLFEEMVKAPGNSPDTARIVIAVVLQFNTKNNVVLSGCDFLYRHTRKFPNLDFNELIQMGGVAILCYSIKKNFHSKEHVANMEEMLLELAEWDTEGFKKALPGYARQVFKHSRALYEQGGAEETRLEKLFELIDGVGRGGGEGV</sequence>
<gene>
    <name evidence="1" type="ORF">TrRE_jg6903</name>
</gene>
<name>A0A9W7E6U4_9STRA</name>
<reference evidence="1" key="1">
    <citation type="submission" date="2022-07" db="EMBL/GenBank/DDBJ databases">
        <title>Genome analysis of Parmales, a sister group of diatoms, reveals the evolutionary specialization of diatoms from phago-mixotrophs to photoautotrophs.</title>
        <authorList>
            <person name="Ban H."/>
            <person name="Sato S."/>
            <person name="Yoshikawa S."/>
            <person name="Kazumasa Y."/>
            <person name="Nakamura Y."/>
            <person name="Ichinomiya M."/>
            <person name="Saitoh K."/>
            <person name="Sato N."/>
            <person name="Blanc-Mathieu R."/>
            <person name="Endo H."/>
            <person name="Kuwata A."/>
            <person name="Ogata H."/>
        </authorList>
    </citation>
    <scope>NUCLEOTIDE SEQUENCE</scope>
</reference>
<evidence type="ECO:0000313" key="2">
    <source>
        <dbReference type="Proteomes" id="UP001165082"/>
    </source>
</evidence>
<dbReference type="EMBL" id="BRXZ01002678">
    <property type="protein sequence ID" value="GMH67698.1"/>
    <property type="molecule type" value="Genomic_DNA"/>
</dbReference>